<comment type="similarity">
    <text evidence="5">Belongs to the class I-like SAM-binding methyltransferase superfamily. RsmB/NOP family.</text>
</comment>
<proteinExistence type="inferred from homology"/>
<dbReference type="PANTHER" id="PTHR22807:SF4">
    <property type="entry name" value="28S RRNA (CYTOSINE-C(5))-METHYLTRANSFERASE"/>
    <property type="match status" value="1"/>
</dbReference>
<keyword evidence="9" id="KW-1185">Reference proteome</keyword>
<feature type="binding site" evidence="5">
    <location>
        <position position="165"/>
    </location>
    <ligand>
        <name>S-adenosyl-L-methionine</name>
        <dbReference type="ChEBI" id="CHEBI:59789"/>
    </ligand>
</feature>
<evidence type="ECO:0000256" key="5">
    <source>
        <dbReference type="PROSITE-ProRule" id="PRU01023"/>
    </source>
</evidence>
<evidence type="ECO:0000259" key="7">
    <source>
        <dbReference type="PROSITE" id="PS51686"/>
    </source>
</evidence>
<accession>A0A1R0H3L4</accession>
<evidence type="ECO:0000256" key="1">
    <source>
        <dbReference type="ARBA" id="ARBA00022603"/>
    </source>
</evidence>
<dbReference type="STRING" id="133383.A0A1R0H3L4"/>
<dbReference type="Pfam" id="PF21148">
    <property type="entry name" value="NSUN5_fdxn-like"/>
    <property type="match status" value="1"/>
</dbReference>
<dbReference type="InterPro" id="IPR049561">
    <property type="entry name" value="NSUN5_7_fdxn-like"/>
</dbReference>
<keyword evidence="2 5" id="KW-0808">Transferase</keyword>
<dbReference type="InterPro" id="IPR029063">
    <property type="entry name" value="SAM-dependent_MTases_sf"/>
</dbReference>
<keyword evidence="3 5" id="KW-0949">S-adenosyl-L-methionine</keyword>
<dbReference type="GO" id="GO:0008173">
    <property type="term" value="F:RNA methyltransferase activity"/>
    <property type="evidence" value="ECO:0007669"/>
    <property type="project" value="InterPro"/>
</dbReference>
<gene>
    <name evidence="8" type="ORF">AYI68_g2144</name>
</gene>
<dbReference type="OrthoDB" id="435282at2759"/>
<evidence type="ECO:0000256" key="4">
    <source>
        <dbReference type="ARBA" id="ARBA00022884"/>
    </source>
</evidence>
<keyword evidence="1 5" id="KW-0489">Methyltransferase</keyword>
<dbReference type="CDD" id="cd02440">
    <property type="entry name" value="AdoMet_MTases"/>
    <property type="match status" value="1"/>
</dbReference>
<organism evidence="8 9">
    <name type="scientific">Smittium mucronatum</name>
    <dbReference type="NCBI Taxonomy" id="133383"/>
    <lineage>
        <taxon>Eukaryota</taxon>
        <taxon>Fungi</taxon>
        <taxon>Fungi incertae sedis</taxon>
        <taxon>Zoopagomycota</taxon>
        <taxon>Kickxellomycotina</taxon>
        <taxon>Harpellomycetes</taxon>
        <taxon>Harpellales</taxon>
        <taxon>Legeriomycetaceae</taxon>
        <taxon>Smittium</taxon>
    </lineage>
</organism>
<feature type="binding site" evidence="5">
    <location>
        <position position="118"/>
    </location>
    <ligand>
        <name>S-adenosyl-L-methionine</name>
        <dbReference type="ChEBI" id="CHEBI:59789"/>
    </ligand>
</feature>
<dbReference type="GO" id="GO:0005730">
    <property type="term" value="C:nucleolus"/>
    <property type="evidence" value="ECO:0007669"/>
    <property type="project" value="TreeGrafter"/>
</dbReference>
<dbReference type="EMBL" id="LSSL01000781">
    <property type="protein sequence ID" value="OLY83708.1"/>
    <property type="molecule type" value="Genomic_DNA"/>
</dbReference>
<feature type="domain" description="SAM-dependent MTase RsmB/NOP-type" evidence="7">
    <location>
        <begin position="1"/>
        <end position="316"/>
    </location>
</feature>
<dbReference type="GO" id="GO:0070475">
    <property type="term" value="P:rRNA base methylation"/>
    <property type="evidence" value="ECO:0007669"/>
    <property type="project" value="TreeGrafter"/>
</dbReference>
<dbReference type="Proteomes" id="UP000187455">
    <property type="component" value="Unassembled WGS sequence"/>
</dbReference>
<reference evidence="8 9" key="1">
    <citation type="journal article" date="2016" name="Mol. Biol. Evol.">
        <title>Genome-Wide Survey of Gut Fungi (Harpellales) Reveals the First Horizontally Transferred Ubiquitin Gene from a Mosquito Host.</title>
        <authorList>
            <person name="Wang Y."/>
            <person name="White M.M."/>
            <person name="Kvist S."/>
            <person name="Moncalvo J.M."/>
        </authorList>
    </citation>
    <scope>NUCLEOTIDE SEQUENCE [LARGE SCALE GENOMIC DNA]</scope>
    <source>
        <strain evidence="8 9">ALG-7-W6</strain>
    </source>
</reference>
<evidence type="ECO:0000313" key="8">
    <source>
        <dbReference type="EMBL" id="OLY83708.1"/>
    </source>
</evidence>
<name>A0A1R0H3L4_9FUNG</name>
<dbReference type="Pfam" id="PF01189">
    <property type="entry name" value="Methyltr_RsmB-F"/>
    <property type="match status" value="1"/>
</dbReference>
<feature type="active site" description="Nucleophile" evidence="5">
    <location>
        <position position="238"/>
    </location>
</feature>
<dbReference type="InterPro" id="IPR049560">
    <property type="entry name" value="MeTrfase_RsmB-F_NOP2_cat"/>
</dbReference>
<dbReference type="GO" id="GO:0003723">
    <property type="term" value="F:RNA binding"/>
    <property type="evidence" value="ECO:0007669"/>
    <property type="project" value="UniProtKB-UniRule"/>
</dbReference>
<sequence>MHHKKDDYYIKSRILNNKDRILEEYKLSLSIPKFKEIAEPTEKKTDSLLVFPPLTDLHENELYLNGSLILQDKASCFPAAILDPAAGSVVIDACAAPGNKTSHLSMLMANSGSIVACDLDSSRLKTLVQQTNLAGCKNIEAKNQSFLDIDPSSKFGKSVQYILLDPSCSGSGMANKSEDLVDSFIDSYFNRNKSCSIKTRPFRKVTVDRLEDLSAFQIEMLNHAMKFENVVAITYSTCSVHSIENENVVKMALLDNPDFALAARSHVLPTWPMRGIPNTIDPSDADLNKEELESVIRSNTQDMFTNGFFVALFVNLRKNVAYQTVSNHLRSQFVAESGSTAVDAASTLPPLSTSQSEGIDKSLPSGHKRPISDTTDPTSKKNKKRNRTKKGSRAAITS</sequence>
<dbReference type="PROSITE" id="PS51686">
    <property type="entry name" value="SAM_MT_RSMB_NOP"/>
    <property type="match status" value="1"/>
</dbReference>
<dbReference type="PANTHER" id="PTHR22807">
    <property type="entry name" value="NOP2 YEAST -RELATED NOL1/NOP2/FMU SUN DOMAIN-CONTAINING"/>
    <property type="match status" value="1"/>
</dbReference>
<comment type="caution">
    <text evidence="8">The sequence shown here is derived from an EMBL/GenBank/DDBJ whole genome shotgun (WGS) entry which is preliminary data.</text>
</comment>
<dbReference type="SUPFAM" id="SSF53335">
    <property type="entry name" value="S-adenosyl-L-methionine-dependent methyltransferases"/>
    <property type="match status" value="1"/>
</dbReference>
<protein>
    <submittedName>
        <fullName evidence="8">Putative 28S rRNA (Cytosine-C(5))-methyltransferase</fullName>
    </submittedName>
</protein>
<dbReference type="InterPro" id="IPR001678">
    <property type="entry name" value="MeTrfase_RsmB-F_NOP2_dom"/>
</dbReference>
<comment type="caution">
    <text evidence="5">Lacks conserved residue(s) required for the propagation of feature annotation.</text>
</comment>
<evidence type="ECO:0000256" key="3">
    <source>
        <dbReference type="ARBA" id="ARBA00022691"/>
    </source>
</evidence>
<feature type="compositionally biased region" description="Basic residues" evidence="6">
    <location>
        <begin position="380"/>
        <end position="392"/>
    </location>
</feature>
<dbReference type="AlphaFoldDB" id="A0A1R0H3L4"/>
<keyword evidence="4 5" id="KW-0694">RNA-binding</keyword>
<feature type="binding site" evidence="5">
    <location>
        <begin position="94"/>
        <end position="100"/>
    </location>
    <ligand>
        <name>S-adenosyl-L-methionine</name>
        <dbReference type="ChEBI" id="CHEBI:59789"/>
    </ligand>
</feature>
<dbReference type="Gene3D" id="3.40.50.150">
    <property type="entry name" value="Vaccinia Virus protein VP39"/>
    <property type="match status" value="1"/>
</dbReference>
<feature type="region of interest" description="Disordered" evidence="6">
    <location>
        <begin position="345"/>
        <end position="398"/>
    </location>
</feature>
<evidence type="ECO:0000256" key="6">
    <source>
        <dbReference type="SAM" id="MobiDB-lite"/>
    </source>
</evidence>
<evidence type="ECO:0000313" key="9">
    <source>
        <dbReference type="Proteomes" id="UP000187455"/>
    </source>
</evidence>
<dbReference type="PRINTS" id="PR02008">
    <property type="entry name" value="RCMTFAMILY"/>
</dbReference>
<evidence type="ECO:0000256" key="2">
    <source>
        <dbReference type="ARBA" id="ARBA00022679"/>
    </source>
</evidence>
<dbReference type="InterPro" id="IPR023267">
    <property type="entry name" value="RCMT"/>
</dbReference>